<dbReference type="EMBL" id="LVVM01000859">
    <property type="protein sequence ID" value="OJA19814.1"/>
    <property type="molecule type" value="Genomic_DNA"/>
</dbReference>
<sequence>MTVSNKNIKLVRFTSNIFEHRFVIQK</sequence>
<reference evidence="1 2" key="1">
    <citation type="submission" date="2016-03" db="EMBL/GenBank/DDBJ databases">
        <title>Comparative genomics of the ectomycorrhizal sister species Rhizopogon vinicolor and Rhizopogon vesiculosus (Basidiomycota: Boletales) reveals a divergence of the mating type B locus.</title>
        <authorList>
            <person name="Mujic A.B."/>
            <person name="Kuo A."/>
            <person name="Tritt A."/>
            <person name="Lipzen A."/>
            <person name="Chen C."/>
            <person name="Johnson J."/>
            <person name="Sharma A."/>
            <person name="Barry K."/>
            <person name="Grigoriev I.V."/>
            <person name="Spatafora J.W."/>
        </authorList>
    </citation>
    <scope>NUCLEOTIDE SEQUENCE [LARGE SCALE GENOMIC DNA]</scope>
    <source>
        <strain evidence="1 2">AM-OR11-056</strain>
    </source>
</reference>
<dbReference type="Proteomes" id="UP000183567">
    <property type="component" value="Unassembled WGS sequence"/>
</dbReference>
<dbReference type="AlphaFoldDB" id="A0A1J8QDQ9"/>
<organism evidence="1 2">
    <name type="scientific">Rhizopogon vesiculosus</name>
    <dbReference type="NCBI Taxonomy" id="180088"/>
    <lineage>
        <taxon>Eukaryota</taxon>
        <taxon>Fungi</taxon>
        <taxon>Dikarya</taxon>
        <taxon>Basidiomycota</taxon>
        <taxon>Agaricomycotina</taxon>
        <taxon>Agaricomycetes</taxon>
        <taxon>Agaricomycetidae</taxon>
        <taxon>Boletales</taxon>
        <taxon>Suillineae</taxon>
        <taxon>Rhizopogonaceae</taxon>
        <taxon>Rhizopogon</taxon>
    </lineage>
</organism>
<protein>
    <submittedName>
        <fullName evidence="1">Uncharacterized protein</fullName>
    </submittedName>
</protein>
<keyword evidence="2" id="KW-1185">Reference proteome</keyword>
<name>A0A1J8QDQ9_9AGAM</name>
<evidence type="ECO:0000313" key="2">
    <source>
        <dbReference type="Proteomes" id="UP000183567"/>
    </source>
</evidence>
<comment type="caution">
    <text evidence="1">The sequence shown here is derived from an EMBL/GenBank/DDBJ whole genome shotgun (WGS) entry which is preliminary data.</text>
</comment>
<evidence type="ECO:0000313" key="1">
    <source>
        <dbReference type="EMBL" id="OJA19814.1"/>
    </source>
</evidence>
<accession>A0A1J8QDQ9</accession>
<proteinExistence type="predicted"/>
<gene>
    <name evidence="1" type="ORF">AZE42_13897</name>
</gene>